<dbReference type="SUPFAM" id="SSF49478">
    <property type="entry name" value="Cna protein B-type domain"/>
    <property type="match status" value="1"/>
</dbReference>
<comment type="similarity">
    <text evidence="1">Belongs to the serine-aspartate repeat-containing protein (SDr) family.</text>
</comment>
<evidence type="ECO:0000313" key="10">
    <source>
        <dbReference type="Proteomes" id="UP000198948"/>
    </source>
</evidence>
<reference evidence="9 10" key="1">
    <citation type="submission" date="2016-10" db="EMBL/GenBank/DDBJ databases">
        <authorList>
            <person name="de Groot N.N."/>
        </authorList>
    </citation>
    <scope>NUCLEOTIDE SEQUENCE [LARGE SCALE GENOMIC DNA]</scope>
    <source>
        <strain evidence="9 10">DSM 13760</strain>
    </source>
</reference>
<evidence type="ECO:0000313" key="9">
    <source>
        <dbReference type="EMBL" id="SER98921.1"/>
    </source>
</evidence>
<dbReference type="RefSeq" id="WP_092653195.1">
    <property type="nucleotide sequence ID" value="NZ_FOHA01000015.1"/>
</dbReference>
<evidence type="ECO:0000259" key="8">
    <source>
        <dbReference type="Pfam" id="PF17802"/>
    </source>
</evidence>
<evidence type="ECO:0000256" key="4">
    <source>
        <dbReference type="SAM" id="MobiDB-lite"/>
    </source>
</evidence>
<keyword evidence="10" id="KW-1185">Reference proteome</keyword>
<evidence type="ECO:0000256" key="1">
    <source>
        <dbReference type="ARBA" id="ARBA00007257"/>
    </source>
</evidence>
<protein>
    <submittedName>
        <fullName evidence="9">LPXTG-motif cell wall anchor domain-containing protein</fullName>
    </submittedName>
</protein>
<dbReference type="Gene3D" id="2.60.40.10">
    <property type="entry name" value="Immunoglobulins"/>
    <property type="match status" value="3"/>
</dbReference>
<dbReference type="AlphaFoldDB" id="A0A1H9TP78"/>
<keyword evidence="5" id="KW-0812">Transmembrane</keyword>
<dbReference type="Pfam" id="PF08341">
    <property type="entry name" value="TED"/>
    <property type="match status" value="1"/>
</dbReference>
<feature type="domain" description="Thioester" evidence="7">
    <location>
        <begin position="62"/>
        <end position="133"/>
    </location>
</feature>
<keyword evidence="3 6" id="KW-0732">Signal</keyword>
<dbReference type="InterPro" id="IPR013552">
    <property type="entry name" value="Thioester_dom"/>
</dbReference>
<dbReference type="PANTHER" id="PTHR36108">
    <property type="entry name" value="COLOSSIN-B-RELATED"/>
    <property type="match status" value="1"/>
</dbReference>
<name>A0A1H9TP78_9LACT</name>
<feature type="region of interest" description="Disordered" evidence="4">
    <location>
        <begin position="692"/>
        <end position="740"/>
    </location>
</feature>
<accession>A0A1H9TP78</accession>
<evidence type="ECO:0000256" key="5">
    <source>
        <dbReference type="SAM" id="Phobius"/>
    </source>
</evidence>
<dbReference type="PANTHER" id="PTHR36108:SF13">
    <property type="entry name" value="COLOSSIN-B-RELATED"/>
    <property type="match status" value="1"/>
</dbReference>
<feature type="domain" description="SpaA-like prealbumin fold" evidence="8">
    <location>
        <begin position="362"/>
        <end position="436"/>
    </location>
</feature>
<feature type="domain" description="SpaA-like prealbumin fold" evidence="8">
    <location>
        <begin position="255"/>
        <end position="340"/>
    </location>
</feature>
<keyword evidence="2" id="KW-0964">Secreted</keyword>
<organism evidence="9 10">
    <name type="scientific">Isobaculum melis</name>
    <dbReference type="NCBI Taxonomy" id="142588"/>
    <lineage>
        <taxon>Bacteria</taxon>
        <taxon>Bacillati</taxon>
        <taxon>Bacillota</taxon>
        <taxon>Bacilli</taxon>
        <taxon>Lactobacillales</taxon>
        <taxon>Carnobacteriaceae</taxon>
        <taxon>Isobaculum</taxon>
    </lineage>
</organism>
<dbReference type="OrthoDB" id="2158979at2"/>
<dbReference type="STRING" id="142588.SAMN04488559_11534"/>
<gene>
    <name evidence="9" type="ORF">SAMN04488559_11534</name>
</gene>
<feature type="signal peptide" evidence="6">
    <location>
        <begin position="1"/>
        <end position="26"/>
    </location>
</feature>
<dbReference type="Pfam" id="PF17802">
    <property type="entry name" value="SpaA"/>
    <property type="match status" value="3"/>
</dbReference>
<feature type="chain" id="PRO_5011554378" evidence="6">
    <location>
        <begin position="27"/>
        <end position="774"/>
    </location>
</feature>
<dbReference type="Proteomes" id="UP000198948">
    <property type="component" value="Unassembled WGS sequence"/>
</dbReference>
<dbReference type="InterPro" id="IPR013783">
    <property type="entry name" value="Ig-like_fold"/>
</dbReference>
<feature type="domain" description="SpaA-like prealbumin fold" evidence="8">
    <location>
        <begin position="458"/>
        <end position="529"/>
    </location>
</feature>
<evidence type="ECO:0000256" key="3">
    <source>
        <dbReference type="ARBA" id="ARBA00022729"/>
    </source>
</evidence>
<evidence type="ECO:0000256" key="6">
    <source>
        <dbReference type="SAM" id="SignalP"/>
    </source>
</evidence>
<dbReference type="EMBL" id="FOHA01000015">
    <property type="protein sequence ID" value="SER98921.1"/>
    <property type="molecule type" value="Genomic_DNA"/>
</dbReference>
<keyword evidence="5" id="KW-0472">Membrane</keyword>
<sequence length="774" mass="87003">MKIIKKILTLSALLLVFLGTAKEVFAATATATESTGYRYKVDRNGGYLFGDLLMIKVDGQYSFCLEPEVLVQQGDGYTPEDMPTEMREDLSRIVHFGYDVNPTKHNYAVTQFMIWEYVGGVIDWSQTNVPNYEERKSEILNAVAGFNSKPSFHLQNVEVDLGKSVTLTDTNNVLSSYKTVKPTAGLDVSIQGNNLIITPNENATENERVIIQKIPDNELGSSIVFKKKNSQTLGTFKLSDPSASKIDVKVNLKGNAEVLKLDEGTGEVVPNTEFLFEYDGKSETIKTDKNGVAMLEGILHNTKVKVTETFVPAPYVLNKNNTKEIVIQGGKTVNVEFKNQRATGKTTLTKQDKTTESNIPLNTTYPMLGAKYGLFKSDGTLVKEFTLGEKMSATMDKLELGSYYWQETLAPTGYILDLTKHVVELTYKDQFTAVVVKDALSDDDVIRMNMDGQKLIQNDTNEMLKNDVEFTLTNQRTGEELKNVTATVDGKKGYFSFKDLPLDDYVLTETKGVDGYKNIDPISITHKYDKETDSFMFTVKDQKTGNLLNEETITQLELSQGENVDLGTYTLKDKAEKVEKPVVGISTKAHLGDGEKNTFVWGEDVKFYDDVKISHKNIEEGTARAYQTILVVVYPDGTEKDVWTSEKVDYTVTDKEMTERVLAEYDYKQDEKGTRYYFKEIGYNKLSEKEYEKDSEHNFDGNEKTQDITPTVKDEPKELVEPEKPVEPKEPTQILPSTGEKGNQLLIGIGCLVVMFGLLVFFGRPTKEKQNKEQ</sequence>
<dbReference type="InterPro" id="IPR041033">
    <property type="entry name" value="SpaA_PFL_dom_1"/>
</dbReference>
<evidence type="ECO:0000259" key="7">
    <source>
        <dbReference type="Pfam" id="PF08341"/>
    </source>
</evidence>
<evidence type="ECO:0000256" key="2">
    <source>
        <dbReference type="ARBA" id="ARBA00022525"/>
    </source>
</evidence>
<dbReference type="NCBIfam" id="TIGR01167">
    <property type="entry name" value="LPXTG_anchor"/>
    <property type="match status" value="1"/>
</dbReference>
<feature type="compositionally biased region" description="Basic and acidic residues" evidence="4">
    <location>
        <begin position="692"/>
        <end position="730"/>
    </location>
</feature>
<keyword evidence="5" id="KW-1133">Transmembrane helix</keyword>
<feature type="transmembrane region" description="Helical" evidence="5">
    <location>
        <begin position="745"/>
        <end position="762"/>
    </location>
</feature>
<proteinExistence type="inferred from homology"/>